<dbReference type="SUPFAM" id="SSF50729">
    <property type="entry name" value="PH domain-like"/>
    <property type="match status" value="1"/>
</dbReference>
<dbReference type="PANTHER" id="PTHR21258:SF46">
    <property type="entry name" value="DOCKING PROTEIN 1"/>
    <property type="match status" value="1"/>
</dbReference>
<dbReference type="InterPro" id="IPR050996">
    <property type="entry name" value="Docking_Protein_DOK"/>
</dbReference>
<dbReference type="InterPro" id="IPR002404">
    <property type="entry name" value="IRS_PTB"/>
</dbReference>
<protein>
    <recommendedName>
        <fullName evidence="3">IRS-type PTB domain-containing protein</fullName>
    </recommendedName>
</protein>
<feature type="compositionally biased region" description="Low complexity" evidence="2">
    <location>
        <begin position="390"/>
        <end position="405"/>
    </location>
</feature>
<evidence type="ECO:0000313" key="5">
    <source>
        <dbReference type="Proteomes" id="UP001181693"/>
    </source>
</evidence>
<dbReference type="EMBL" id="DYDO01000003">
    <property type="protein sequence ID" value="DBA29579.1"/>
    <property type="molecule type" value="Genomic_DNA"/>
</dbReference>
<organism evidence="4 5">
    <name type="scientific">Pyxicephalus adspersus</name>
    <name type="common">African bullfrog</name>
    <dbReference type="NCBI Taxonomy" id="30357"/>
    <lineage>
        <taxon>Eukaryota</taxon>
        <taxon>Metazoa</taxon>
        <taxon>Chordata</taxon>
        <taxon>Craniata</taxon>
        <taxon>Vertebrata</taxon>
        <taxon>Euteleostomi</taxon>
        <taxon>Amphibia</taxon>
        <taxon>Batrachia</taxon>
        <taxon>Anura</taxon>
        <taxon>Neobatrachia</taxon>
        <taxon>Ranoidea</taxon>
        <taxon>Pyxicephalidae</taxon>
        <taxon>Pyxicephalinae</taxon>
        <taxon>Pyxicephalus</taxon>
    </lineage>
</organism>
<feature type="region of interest" description="Disordered" evidence="2">
    <location>
        <begin position="298"/>
        <end position="369"/>
    </location>
</feature>
<dbReference type="GO" id="GO:0005737">
    <property type="term" value="C:cytoplasm"/>
    <property type="evidence" value="ECO:0007669"/>
    <property type="project" value="TreeGrafter"/>
</dbReference>
<reference evidence="4" key="1">
    <citation type="thesis" date="2020" institute="ProQuest LLC" country="789 East Eisenhower Parkway, Ann Arbor, MI, USA">
        <title>Comparative Genomics and Chromosome Evolution.</title>
        <authorList>
            <person name="Mudd A.B."/>
        </authorList>
    </citation>
    <scope>NUCLEOTIDE SEQUENCE</scope>
    <source>
        <strain evidence="4">1538</strain>
        <tissue evidence="4">Blood</tissue>
    </source>
</reference>
<dbReference type="CDD" id="cd01203">
    <property type="entry name" value="PTB_DOK1_DOK2_DOK3"/>
    <property type="match status" value="1"/>
</dbReference>
<feature type="domain" description="IRS-type PTB" evidence="3">
    <location>
        <begin position="18"/>
        <end position="122"/>
    </location>
</feature>
<gene>
    <name evidence="4" type="ORF">GDO54_009792</name>
</gene>
<dbReference type="InterPro" id="IPR011993">
    <property type="entry name" value="PH-like_dom_sf"/>
</dbReference>
<dbReference type="GO" id="GO:0007169">
    <property type="term" value="P:cell surface receptor protein tyrosine kinase signaling pathway"/>
    <property type="evidence" value="ECO:0007669"/>
    <property type="project" value="TreeGrafter"/>
</dbReference>
<dbReference type="SMART" id="SM01244">
    <property type="entry name" value="IRS"/>
    <property type="match status" value="1"/>
</dbReference>
<dbReference type="PROSITE" id="PS51064">
    <property type="entry name" value="IRS_PTB"/>
    <property type="match status" value="1"/>
</dbReference>
<dbReference type="AlphaFoldDB" id="A0AAV3AE35"/>
<name>A0AAV3AE35_PYXAD</name>
<sequence length="535" mass="58942">MICTMEKLTLVNINGGNVMSEFWVTVQRTEAAERCALLGTYILRAESDCLVLKAPDTKENLYSWPYKLLRRYGRDKVMFSFEAGRRCASGPGNFTFETSQGHEIFQKVESSIHAQQGSENQQSSLDTEVPTNQTCDNYELTPRKDAEEKAPKGRVLPNLPAGKMVPPQHQFDPLIPGKSTPPRSPVAHHSADNEHLSVYSEPKDSVKGVKVHFDPLYSDPVDSVCNKEKVSSPLYSDLYEQVRYEIVGGVVSSKTPPASEDHIYDEPEGVIHTNDPPQLYSEVKMEAAAWRKQANDETSGYEYPYNPNTDDYSVPNFQGPRSQPRTRTGPKPVLAPKPQGIILPKPPIKDKESEKMQCPSRQTNCNNNNSNIEALYSQVVKPGNSKGAKPQSTPPLSASSQLQSAPPLPSIHQSQSVPPLPPMNKPQSTPLPQCTTLVPPMNKPQSTPLVPPMNKSPSVQPPPPTAKPHTSATQAISVKFLPLPVYEISQTLPSVISPGTNHINVQSLSDPYNNNGMDLQSVKDVSVIYEDMGFL</sequence>
<dbReference type="InterPro" id="IPR037751">
    <property type="entry name" value="Dok1/2/3_PTB"/>
</dbReference>
<proteinExistence type="predicted"/>
<feature type="region of interest" description="Disordered" evidence="2">
    <location>
        <begin position="253"/>
        <end position="273"/>
    </location>
</feature>
<feature type="compositionally biased region" description="Polar residues" evidence="2">
    <location>
        <begin position="425"/>
        <end position="436"/>
    </location>
</feature>
<evidence type="ECO:0000259" key="3">
    <source>
        <dbReference type="PROSITE" id="PS51064"/>
    </source>
</evidence>
<feature type="compositionally biased region" description="Polar residues" evidence="2">
    <location>
        <begin position="112"/>
        <end position="136"/>
    </location>
</feature>
<dbReference type="GO" id="GO:0043410">
    <property type="term" value="P:positive regulation of MAPK cascade"/>
    <property type="evidence" value="ECO:0007669"/>
    <property type="project" value="TreeGrafter"/>
</dbReference>
<dbReference type="GO" id="GO:0007265">
    <property type="term" value="P:Ras protein signal transduction"/>
    <property type="evidence" value="ECO:0007669"/>
    <property type="project" value="TreeGrafter"/>
</dbReference>
<feature type="compositionally biased region" description="Polar residues" evidence="2">
    <location>
        <begin position="306"/>
        <end position="326"/>
    </location>
</feature>
<dbReference type="Proteomes" id="UP001181693">
    <property type="component" value="Unassembled WGS sequence"/>
</dbReference>
<dbReference type="SMART" id="SM00310">
    <property type="entry name" value="PTBI"/>
    <property type="match status" value="1"/>
</dbReference>
<dbReference type="Gene3D" id="2.30.29.30">
    <property type="entry name" value="Pleckstrin-homology domain (PH domain)/Phosphotyrosine-binding domain (PTB)"/>
    <property type="match status" value="1"/>
</dbReference>
<feature type="region of interest" description="Disordered" evidence="2">
    <location>
        <begin position="112"/>
        <end position="191"/>
    </location>
</feature>
<feature type="region of interest" description="Disordered" evidence="2">
    <location>
        <begin position="382"/>
        <end position="472"/>
    </location>
</feature>
<keyword evidence="1" id="KW-0597">Phosphoprotein</keyword>
<feature type="compositionally biased region" description="Basic and acidic residues" evidence="2">
    <location>
        <begin position="141"/>
        <end position="151"/>
    </location>
</feature>
<keyword evidence="5" id="KW-1185">Reference proteome</keyword>
<accession>A0AAV3AE35</accession>
<evidence type="ECO:0000256" key="2">
    <source>
        <dbReference type="SAM" id="MobiDB-lite"/>
    </source>
</evidence>
<evidence type="ECO:0000256" key="1">
    <source>
        <dbReference type="ARBA" id="ARBA00022553"/>
    </source>
</evidence>
<dbReference type="PANTHER" id="PTHR21258">
    <property type="entry name" value="DOCKING PROTEIN RELATED"/>
    <property type="match status" value="1"/>
</dbReference>
<dbReference type="Pfam" id="PF02174">
    <property type="entry name" value="IRS"/>
    <property type="match status" value="1"/>
</dbReference>
<evidence type="ECO:0000313" key="4">
    <source>
        <dbReference type="EMBL" id="DBA29579.1"/>
    </source>
</evidence>
<comment type="caution">
    <text evidence="4">The sequence shown here is derived from an EMBL/GenBank/DDBJ whole genome shotgun (WGS) entry which is preliminary data.</text>
</comment>